<protein>
    <submittedName>
        <fullName evidence="3">Uncharacterized protein LOC100908543</fullName>
    </submittedName>
</protein>
<evidence type="ECO:0000313" key="3">
    <source>
        <dbReference type="RefSeq" id="XP_003740358.1"/>
    </source>
</evidence>
<name>A0AAJ6VWR9_9ACAR</name>
<feature type="transmembrane region" description="Helical" evidence="1">
    <location>
        <begin position="75"/>
        <end position="96"/>
    </location>
</feature>
<evidence type="ECO:0000313" key="2">
    <source>
        <dbReference type="Proteomes" id="UP000694867"/>
    </source>
</evidence>
<feature type="transmembrane region" description="Helical" evidence="1">
    <location>
        <begin position="102"/>
        <end position="122"/>
    </location>
</feature>
<keyword evidence="1" id="KW-0812">Transmembrane</keyword>
<organism evidence="2 3">
    <name type="scientific">Galendromus occidentalis</name>
    <name type="common">western predatory mite</name>
    <dbReference type="NCBI Taxonomy" id="34638"/>
    <lineage>
        <taxon>Eukaryota</taxon>
        <taxon>Metazoa</taxon>
        <taxon>Ecdysozoa</taxon>
        <taxon>Arthropoda</taxon>
        <taxon>Chelicerata</taxon>
        <taxon>Arachnida</taxon>
        <taxon>Acari</taxon>
        <taxon>Parasitiformes</taxon>
        <taxon>Mesostigmata</taxon>
        <taxon>Gamasina</taxon>
        <taxon>Phytoseioidea</taxon>
        <taxon>Phytoseiidae</taxon>
        <taxon>Typhlodrominae</taxon>
        <taxon>Galendromus</taxon>
    </lineage>
</organism>
<reference evidence="3" key="1">
    <citation type="submission" date="2025-08" db="UniProtKB">
        <authorList>
            <consortium name="RefSeq"/>
        </authorList>
    </citation>
    <scope>IDENTIFICATION</scope>
</reference>
<proteinExistence type="predicted"/>
<dbReference type="AlphaFoldDB" id="A0AAJ6VWR9"/>
<keyword evidence="1" id="KW-0472">Membrane</keyword>
<evidence type="ECO:0000256" key="1">
    <source>
        <dbReference type="SAM" id="Phobius"/>
    </source>
</evidence>
<dbReference type="GeneID" id="100908543"/>
<sequence length="194" mass="21277">MIPAGRVYVPAVRIDFSNPQECQSPIDPRSIRAIYLASNASLETVTSTISSTDVAQPNQRTSLLSEKCGRVCPTATYLVINFVWMSTGIAGIALGNLVNRRYFSILLLSVFALMIAVIYRFFYDLEHMDTTPSPAPDYTSTTTPTHSHRSLPPAYSTIVRSETPPPSYQESLTILKAGNSAFRVPTISASIRAK</sequence>
<dbReference type="KEGG" id="goe:100908543"/>
<keyword evidence="2" id="KW-1185">Reference proteome</keyword>
<keyword evidence="1" id="KW-1133">Transmembrane helix</keyword>
<dbReference type="RefSeq" id="XP_003740358.1">
    <property type="nucleotide sequence ID" value="XM_003740310.2"/>
</dbReference>
<dbReference type="Proteomes" id="UP000694867">
    <property type="component" value="Unplaced"/>
</dbReference>
<accession>A0AAJ6VWR9</accession>
<gene>
    <name evidence="3" type="primary">LOC100908543</name>
</gene>